<dbReference type="OrthoDB" id="1652628at2759"/>
<feature type="compositionally biased region" description="Acidic residues" evidence="7">
    <location>
        <begin position="423"/>
        <end position="438"/>
    </location>
</feature>
<dbReference type="PANTHER" id="PTHR31044:SF52">
    <property type="entry name" value="OS01G0631500 PROTEIN"/>
    <property type="match status" value="1"/>
</dbReference>
<dbReference type="SMART" id="SM00768">
    <property type="entry name" value="X8"/>
    <property type="match status" value="4"/>
</dbReference>
<evidence type="ECO:0000256" key="6">
    <source>
        <dbReference type="ARBA" id="ARBA00023180"/>
    </source>
</evidence>
<feature type="region of interest" description="Disordered" evidence="7">
    <location>
        <begin position="411"/>
        <end position="439"/>
    </location>
</feature>
<comment type="subcellular location">
    <subcellularLocation>
        <location evidence="1">Cell membrane</location>
    </subcellularLocation>
</comment>
<dbReference type="GeneID" id="117647936"/>
<evidence type="ECO:0000256" key="4">
    <source>
        <dbReference type="ARBA" id="ARBA00023136"/>
    </source>
</evidence>
<protein>
    <submittedName>
        <fullName evidence="10">Uncharacterized protein LOC117647936 isoform X2</fullName>
    </submittedName>
</protein>
<organism evidence="10">
    <name type="scientific">Thrips palmi</name>
    <name type="common">Melon thrips</name>
    <dbReference type="NCBI Taxonomy" id="161013"/>
    <lineage>
        <taxon>Eukaryota</taxon>
        <taxon>Metazoa</taxon>
        <taxon>Ecdysozoa</taxon>
        <taxon>Arthropoda</taxon>
        <taxon>Hexapoda</taxon>
        <taxon>Insecta</taxon>
        <taxon>Pterygota</taxon>
        <taxon>Neoptera</taxon>
        <taxon>Paraneoptera</taxon>
        <taxon>Thysanoptera</taxon>
        <taxon>Terebrantia</taxon>
        <taxon>Thripoidea</taxon>
        <taxon>Thripidae</taxon>
        <taxon>Thrips</taxon>
    </lineage>
</organism>
<dbReference type="Pfam" id="PF07983">
    <property type="entry name" value="X8"/>
    <property type="match status" value="4"/>
</dbReference>
<dbReference type="AlphaFoldDB" id="A0A6P8Z6I0"/>
<keyword evidence="9" id="KW-1185">Reference proteome</keyword>
<sequence>MAPFIGVVIQVTGDTWCVASDAGRDKLQSGLDWVCGPGGVDCGPIQPGASCFHPDTLEAHASYAFNKYFQSHGRADGTCHFGGAAMVVTHAPHICSGGPETPLPPQVTGDTWCVASDAGRDKLQSGLDWVCGPGGVDCGPIQPGASCFHPDTLEAHASYAFNKYYLDHGRAEGTCSFDGAAKVVTHAPHICSGGPETPLPPQVSGDTWCVASDAGRDKLQSGLDWVCGPGGVDCGPIQPGASCFHPDTLEAHASYAFNKYFQSHGRADGTCSFNGAAKVVTHAPHICAGGPETPLPPQVSGDTWCVASDAGRDKLQSGLDWVCGPGGVDCGPIQPGASCFHPDTLEAHASYAFNKYYLDHGRAEGTCSFNGAATVVTHAPLIIRQCRRWCCRSVDSLCKCGENSVEVAQEVPSQKEVPSQEEVLPEDCEAPEESESQEEGIPSWMCLISPRLCILNGLAQPI</sequence>
<gene>
    <name evidence="10" type="primary">LOC117647936</name>
</gene>
<dbReference type="InterPro" id="IPR012946">
    <property type="entry name" value="X8"/>
</dbReference>
<keyword evidence="5" id="KW-1015">Disulfide bond</keyword>
<evidence type="ECO:0000256" key="5">
    <source>
        <dbReference type="ARBA" id="ARBA00023157"/>
    </source>
</evidence>
<keyword evidence="2" id="KW-1003">Cell membrane</keyword>
<dbReference type="GO" id="GO:0005886">
    <property type="term" value="C:plasma membrane"/>
    <property type="evidence" value="ECO:0007669"/>
    <property type="project" value="UniProtKB-SubCell"/>
</dbReference>
<dbReference type="Proteomes" id="UP000515158">
    <property type="component" value="Unplaced"/>
</dbReference>
<keyword evidence="3" id="KW-0732">Signal</keyword>
<evidence type="ECO:0000313" key="9">
    <source>
        <dbReference type="Proteomes" id="UP000515158"/>
    </source>
</evidence>
<evidence type="ECO:0000313" key="10">
    <source>
        <dbReference type="RefSeq" id="XP_034245820.1"/>
    </source>
</evidence>
<keyword evidence="4" id="KW-0472">Membrane</keyword>
<reference evidence="10" key="1">
    <citation type="submission" date="2025-08" db="UniProtKB">
        <authorList>
            <consortium name="RefSeq"/>
        </authorList>
    </citation>
    <scope>IDENTIFICATION</scope>
    <source>
        <tissue evidence="10">Total insect</tissue>
    </source>
</reference>
<feature type="domain" description="X8" evidence="8">
    <location>
        <begin position="207"/>
        <end position="289"/>
    </location>
</feature>
<proteinExistence type="predicted"/>
<dbReference type="PANTHER" id="PTHR31044">
    <property type="entry name" value="BETA-1,3 GLUCANASE"/>
    <property type="match status" value="1"/>
</dbReference>
<keyword evidence="6" id="KW-0325">Glycoprotein</keyword>
<name>A0A6P8Z6I0_THRPL</name>
<dbReference type="RefSeq" id="XP_034245820.1">
    <property type="nucleotide sequence ID" value="XM_034389929.1"/>
</dbReference>
<feature type="domain" description="X8" evidence="8">
    <location>
        <begin position="15"/>
        <end position="97"/>
    </location>
</feature>
<dbReference type="FunFam" id="1.20.58.1040:FF:000001">
    <property type="entry name" value="Glucan endo-1,3-beta-glucosidase 4"/>
    <property type="match status" value="4"/>
</dbReference>
<evidence type="ECO:0000256" key="7">
    <source>
        <dbReference type="SAM" id="MobiDB-lite"/>
    </source>
</evidence>
<dbReference type="InterPro" id="IPR044788">
    <property type="entry name" value="X8_dom_prot"/>
</dbReference>
<accession>A0A6P8Z6I0</accession>
<evidence type="ECO:0000259" key="8">
    <source>
        <dbReference type="SMART" id="SM00768"/>
    </source>
</evidence>
<dbReference type="Gene3D" id="1.20.58.1040">
    <property type="match status" value="4"/>
</dbReference>
<feature type="domain" description="X8" evidence="8">
    <location>
        <begin position="303"/>
        <end position="393"/>
    </location>
</feature>
<evidence type="ECO:0000256" key="3">
    <source>
        <dbReference type="ARBA" id="ARBA00022729"/>
    </source>
</evidence>
<feature type="domain" description="X8" evidence="8">
    <location>
        <begin position="111"/>
        <end position="193"/>
    </location>
</feature>
<evidence type="ECO:0000256" key="2">
    <source>
        <dbReference type="ARBA" id="ARBA00022475"/>
    </source>
</evidence>
<evidence type="ECO:0000256" key="1">
    <source>
        <dbReference type="ARBA" id="ARBA00004236"/>
    </source>
</evidence>